<dbReference type="AlphaFoldDB" id="A0A8S9GJH0"/>
<protein>
    <submittedName>
        <fullName evidence="2">Uncharacterized protein</fullName>
    </submittedName>
</protein>
<dbReference type="EMBL" id="QGKW02002005">
    <property type="protein sequence ID" value="KAF2544497.1"/>
    <property type="molecule type" value="Genomic_DNA"/>
</dbReference>
<evidence type="ECO:0000313" key="3">
    <source>
        <dbReference type="Proteomes" id="UP000712281"/>
    </source>
</evidence>
<gene>
    <name evidence="2" type="ORF">F2Q68_00033141</name>
</gene>
<evidence type="ECO:0000313" key="2">
    <source>
        <dbReference type="EMBL" id="KAF2544497.1"/>
    </source>
</evidence>
<reference evidence="2" key="1">
    <citation type="submission" date="2019-12" db="EMBL/GenBank/DDBJ databases">
        <title>Genome sequencing and annotation of Brassica cretica.</title>
        <authorList>
            <person name="Studholme D.J."/>
            <person name="Sarris P.F."/>
        </authorList>
    </citation>
    <scope>NUCLEOTIDE SEQUENCE</scope>
    <source>
        <strain evidence="2">PFS-001/15</strain>
        <tissue evidence="2">Leaf</tissue>
    </source>
</reference>
<dbReference type="Proteomes" id="UP000712281">
    <property type="component" value="Unassembled WGS sequence"/>
</dbReference>
<feature type="region of interest" description="Disordered" evidence="1">
    <location>
        <begin position="1"/>
        <end position="29"/>
    </location>
</feature>
<name>A0A8S9GJH0_BRACR</name>
<accession>A0A8S9GJH0</accession>
<feature type="compositionally biased region" description="Polar residues" evidence="1">
    <location>
        <begin position="1"/>
        <end position="22"/>
    </location>
</feature>
<proteinExistence type="predicted"/>
<sequence length="70" mass="7284">MELQTRPGTLSQTSPHPVSTAETSRHGDSQIGCSVVSIGNECKVGMGRPLTCGASMLPETYPFCVISTSG</sequence>
<comment type="caution">
    <text evidence="2">The sequence shown here is derived from an EMBL/GenBank/DDBJ whole genome shotgun (WGS) entry which is preliminary data.</text>
</comment>
<organism evidence="2 3">
    <name type="scientific">Brassica cretica</name>
    <name type="common">Mustard</name>
    <dbReference type="NCBI Taxonomy" id="69181"/>
    <lineage>
        <taxon>Eukaryota</taxon>
        <taxon>Viridiplantae</taxon>
        <taxon>Streptophyta</taxon>
        <taxon>Embryophyta</taxon>
        <taxon>Tracheophyta</taxon>
        <taxon>Spermatophyta</taxon>
        <taxon>Magnoliopsida</taxon>
        <taxon>eudicotyledons</taxon>
        <taxon>Gunneridae</taxon>
        <taxon>Pentapetalae</taxon>
        <taxon>rosids</taxon>
        <taxon>malvids</taxon>
        <taxon>Brassicales</taxon>
        <taxon>Brassicaceae</taxon>
        <taxon>Brassiceae</taxon>
        <taxon>Brassica</taxon>
    </lineage>
</organism>
<evidence type="ECO:0000256" key="1">
    <source>
        <dbReference type="SAM" id="MobiDB-lite"/>
    </source>
</evidence>